<dbReference type="InterPro" id="IPR029058">
    <property type="entry name" value="AB_hydrolase_fold"/>
</dbReference>
<accession>A0A841PSZ5</accession>
<keyword evidence="3" id="KW-0378">Hydrolase</keyword>
<dbReference type="InterPro" id="IPR022742">
    <property type="entry name" value="Hydrolase_4"/>
</dbReference>
<dbReference type="InterPro" id="IPR051044">
    <property type="entry name" value="MAG_DAG_Lipase"/>
</dbReference>
<proteinExistence type="predicted"/>
<dbReference type="SUPFAM" id="SSF53474">
    <property type="entry name" value="alpha/beta-Hydrolases"/>
    <property type="match status" value="1"/>
</dbReference>
<evidence type="ECO:0000313" key="3">
    <source>
        <dbReference type="EMBL" id="MBB6450316.1"/>
    </source>
</evidence>
<comment type="caution">
    <text evidence="3">The sequence shown here is derived from an EMBL/GenBank/DDBJ whole genome shotgun (WGS) entry which is preliminary data.</text>
</comment>
<evidence type="ECO:0000259" key="2">
    <source>
        <dbReference type="Pfam" id="PF12146"/>
    </source>
</evidence>
<reference evidence="3 4" key="1">
    <citation type="submission" date="2020-08" db="EMBL/GenBank/DDBJ databases">
        <title>Genomic Encyclopedia of Type Strains, Phase IV (KMG-IV): sequencing the most valuable type-strain genomes for metagenomic binning, comparative biology and taxonomic classification.</title>
        <authorList>
            <person name="Goeker M."/>
        </authorList>
    </citation>
    <scope>NUCLEOTIDE SEQUENCE [LARGE SCALE GENOMIC DNA]</scope>
    <source>
        <strain evidence="3 4">DSM 21769</strain>
    </source>
</reference>
<protein>
    <submittedName>
        <fullName evidence="3">Carboxylesterase</fullName>
        <ecNumber evidence="3">3.1.1.1</ecNumber>
    </submittedName>
</protein>
<dbReference type="RefSeq" id="WP_184404370.1">
    <property type="nucleotide sequence ID" value="NZ_JACHHJ010000003.1"/>
</dbReference>
<dbReference type="EC" id="3.1.1.1" evidence="3"/>
<dbReference type="Proteomes" id="UP000568839">
    <property type="component" value="Unassembled WGS sequence"/>
</dbReference>
<feature type="active site" description="Nucleophile" evidence="1">
    <location>
        <position position="94"/>
    </location>
</feature>
<dbReference type="PANTHER" id="PTHR11614">
    <property type="entry name" value="PHOSPHOLIPASE-RELATED"/>
    <property type="match status" value="1"/>
</dbReference>
<keyword evidence="4" id="KW-1185">Reference proteome</keyword>
<dbReference type="InterPro" id="IPR012354">
    <property type="entry name" value="Esterase_lipase"/>
</dbReference>
<gene>
    <name evidence="3" type="ORF">HNR44_002299</name>
</gene>
<dbReference type="GO" id="GO:0106435">
    <property type="term" value="F:carboxylesterase activity"/>
    <property type="evidence" value="ECO:0007669"/>
    <property type="project" value="UniProtKB-EC"/>
</dbReference>
<feature type="domain" description="Serine aminopeptidase S33" evidence="2">
    <location>
        <begin position="17"/>
        <end position="226"/>
    </location>
</feature>
<dbReference type="Pfam" id="PF12146">
    <property type="entry name" value="Hydrolase_4"/>
    <property type="match status" value="1"/>
</dbReference>
<name>A0A841PSZ5_9BACL</name>
<organism evidence="3 4">
    <name type="scientific">Geomicrobium halophilum</name>
    <dbReference type="NCBI Taxonomy" id="549000"/>
    <lineage>
        <taxon>Bacteria</taxon>
        <taxon>Bacillati</taxon>
        <taxon>Bacillota</taxon>
        <taxon>Bacilli</taxon>
        <taxon>Bacillales</taxon>
        <taxon>Geomicrobium</taxon>
    </lineage>
</organism>
<evidence type="ECO:0000256" key="1">
    <source>
        <dbReference type="PIRSR" id="PIRSR017388-1"/>
    </source>
</evidence>
<evidence type="ECO:0000313" key="4">
    <source>
        <dbReference type="Proteomes" id="UP000568839"/>
    </source>
</evidence>
<dbReference type="EMBL" id="JACHHJ010000003">
    <property type="protein sequence ID" value="MBB6450316.1"/>
    <property type="molecule type" value="Genomic_DNA"/>
</dbReference>
<dbReference type="PIRSF" id="PIRSF017388">
    <property type="entry name" value="Esterase_lipase"/>
    <property type="match status" value="1"/>
</dbReference>
<dbReference type="AlphaFoldDB" id="A0A841PSZ5"/>
<dbReference type="Gene3D" id="3.40.50.1820">
    <property type="entry name" value="alpha/beta hydrolase"/>
    <property type="match status" value="1"/>
</dbReference>
<feature type="active site" description="Charge relay system" evidence="1">
    <location>
        <position position="194"/>
    </location>
</feature>
<feature type="active site" description="Charge relay system" evidence="1">
    <location>
        <position position="224"/>
    </location>
</feature>
<sequence>MKIVPPKPFTFEGDNGRAVLLLHGFTGSSADVRMLGRFLQRNGYTSHAPMYPGHGVPPEQLLETGPEDWWAAVKEGYHHLANQGFNKIAVSGLSLGGLFTLKIGYTFDVNGIAPMCAPTLSNENDIHLFNGLLEYAKKYKEYEKKDHETIEKEMKDFKELPMTTLSSVQRLIGDVREHLSDIEVPIEIIQAGEDDMVNTDSAHVIYDEVSSSDKDLKWYDDAPHIITLWKEKQKVHDDILAFLERLDWS</sequence>